<keyword evidence="2" id="KW-0812">Transmembrane</keyword>
<feature type="transmembrane region" description="Helical" evidence="2">
    <location>
        <begin position="368"/>
        <end position="394"/>
    </location>
</feature>
<dbReference type="InterPro" id="IPR003675">
    <property type="entry name" value="Rce1/LyrA-like_dom"/>
</dbReference>
<dbReference type="Proteomes" id="UP000186868">
    <property type="component" value="Unassembled WGS sequence"/>
</dbReference>
<reference evidence="4 5" key="1">
    <citation type="submission" date="2016-11" db="EMBL/GenBank/DDBJ databases">
        <title>Draft Genome Sequences of Nine Cyanobacterial Strains from Diverse Habitats.</title>
        <authorList>
            <person name="Zhu T."/>
            <person name="Hou S."/>
            <person name="Lu X."/>
            <person name="Hess W.R."/>
        </authorList>
    </citation>
    <scope>NUCLEOTIDE SEQUENCE [LARGE SCALE GENOMIC DNA]</scope>
    <source>
        <strain evidence="4 5">NIES-593</strain>
    </source>
</reference>
<keyword evidence="1" id="KW-0175">Coiled coil</keyword>
<feature type="coiled-coil region" evidence="1">
    <location>
        <begin position="76"/>
        <end position="135"/>
    </location>
</feature>
<dbReference type="OrthoDB" id="9782250at2"/>
<keyword evidence="5" id="KW-1185">Reference proteome</keyword>
<accession>A0A1U7HCJ2</accession>
<keyword evidence="2" id="KW-0472">Membrane</keyword>
<dbReference type="Pfam" id="PF02517">
    <property type="entry name" value="Rce1-like"/>
    <property type="match status" value="1"/>
</dbReference>
<dbReference type="PANTHER" id="PTHR43592:SF15">
    <property type="entry name" value="CAAX AMINO TERMINAL PROTEASE FAMILY PROTEIN"/>
    <property type="match status" value="1"/>
</dbReference>
<feature type="transmembrane region" description="Helical" evidence="2">
    <location>
        <begin position="494"/>
        <end position="515"/>
    </location>
</feature>
<feature type="transmembrane region" description="Helical" evidence="2">
    <location>
        <begin position="234"/>
        <end position="261"/>
    </location>
</feature>
<feature type="transmembrane region" description="Helical" evidence="2">
    <location>
        <begin position="446"/>
        <end position="464"/>
    </location>
</feature>
<dbReference type="EMBL" id="MRCB01000021">
    <property type="protein sequence ID" value="OKH21322.1"/>
    <property type="molecule type" value="Genomic_DNA"/>
</dbReference>
<organism evidence="4 5">
    <name type="scientific">Hydrococcus rivularis NIES-593</name>
    <dbReference type="NCBI Taxonomy" id="1921803"/>
    <lineage>
        <taxon>Bacteria</taxon>
        <taxon>Bacillati</taxon>
        <taxon>Cyanobacteriota</taxon>
        <taxon>Cyanophyceae</taxon>
        <taxon>Pleurocapsales</taxon>
        <taxon>Hydrococcaceae</taxon>
        <taxon>Hydrococcus</taxon>
    </lineage>
</organism>
<evidence type="ECO:0000256" key="2">
    <source>
        <dbReference type="SAM" id="Phobius"/>
    </source>
</evidence>
<feature type="transmembrane region" description="Helical" evidence="2">
    <location>
        <begin position="414"/>
        <end position="434"/>
    </location>
</feature>
<evidence type="ECO:0000313" key="4">
    <source>
        <dbReference type="EMBL" id="OKH21322.1"/>
    </source>
</evidence>
<proteinExistence type="predicted"/>
<gene>
    <name evidence="4" type="ORF">NIES593_16110</name>
</gene>
<dbReference type="GO" id="GO:0004175">
    <property type="term" value="F:endopeptidase activity"/>
    <property type="evidence" value="ECO:0007669"/>
    <property type="project" value="UniProtKB-ARBA"/>
</dbReference>
<comment type="caution">
    <text evidence="4">The sequence shown here is derived from an EMBL/GenBank/DDBJ whole genome shotgun (WGS) entry which is preliminary data.</text>
</comment>
<protein>
    <submittedName>
        <fullName evidence="4">Abortive phage infection protein</fullName>
    </submittedName>
</protein>
<feature type="domain" description="CAAX prenyl protease 2/Lysostaphin resistance protein A-like" evidence="3">
    <location>
        <begin position="415"/>
        <end position="502"/>
    </location>
</feature>
<dbReference type="AlphaFoldDB" id="A0A1U7HCJ2"/>
<sequence length="516" mass="57620">MNIKRIILSILTVVSLLPVFLSLVTSITEPQVQANLELYLANLTLHASEAKLDTIVQKKDDSLKYILGDEPYINAKKQYQEAKKIAKKNLEKLKNQLASYQVQVLPPGSETAGELELLKRAVEREKQSINQIDINLGIIETQLGEIKSALKIWNDVIEKSQTKDAPEDIIQTAKVLQSLWGEPPQVLPSSELIIKSQLKGWFRYQALEKLYQVQNRQDALSNLRQNEQEIARQVLLRLALINVLPLLGGIIGLGILIFLFVQWLTKKKDSLLGSVNNNPWPTPWDGETIWQVLVGFFFISQIAFPLIFLGIGLSPIAMSNMSLLKKAIYVLVDYILIAASELLVLYFSVKSFFPLAKDWFRFQWLSNWILWGIGGYLVALPLVFVVSLANQLFWQGKGGSNPLLSLALQAQDKWVLAIFFFTASVAAPVFEEIIFRGFLLPSLTRYLPVWGAIATSSIVFAIAHLNLSEVLPLATLGIVLGVVYTRSRNLLSSILLHSLWNGGTLLSLFVLGSGAG</sequence>
<dbReference type="GO" id="GO:0080120">
    <property type="term" value="P:CAAX-box protein maturation"/>
    <property type="evidence" value="ECO:0007669"/>
    <property type="project" value="UniProtKB-ARBA"/>
</dbReference>
<keyword evidence="2" id="KW-1133">Transmembrane helix</keyword>
<evidence type="ECO:0000256" key="1">
    <source>
        <dbReference type="SAM" id="Coils"/>
    </source>
</evidence>
<evidence type="ECO:0000313" key="5">
    <source>
        <dbReference type="Proteomes" id="UP000186868"/>
    </source>
</evidence>
<dbReference type="PANTHER" id="PTHR43592">
    <property type="entry name" value="CAAX AMINO TERMINAL PROTEASE"/>
    <property type="match status" value="1"/>
</dbReference>
<name>A0A1U7HCJ2_9CYAN</name>
<evidence type="ECO:0000259" key="3">
    <source>
        <dbReference type="Pfam" id="PF02517"/>
    </source>
</evidence>
<dbReference type="STRING" id="1921803.NIES593_16110"/>
<feature type="transmembrane region" description="Helical" evidence="2">
    <location>
        <begin position="292"/>
        <end position="316"/>
    </location>
</feature>
<feature type="transmembrane region" description="Helical" evidence="2">
    <location>
        <begin position="328"/>
        <end position="347"/>
    </location>
</feature>